<dbReference type="Gene3D" id="1.10.10.10">
    <property type="entry name" value="Winged helix-like DNA-binding domain superfamily/Winged helix DNA-binding domain"/>
    <property type="match status" value="1"/>
</dbReference>
<dbReference type="PANTHER" id="PTHR33164">
    <property type="entry name" value="TRANSCRIPTIONAL REGULATOR, MARR FAMILY"/>
    <property type="match status" value="1"/>
</dbReference>
<dbReference type="InterPro" id="IPR023187">
    <property type="entry name" value="Tscrpt_reg_MarR-type_CS"/>
</dbReference>
<accession>A0AA51RQA9</accession>
<dbReference type="EMBL" id="CP133548">
    <property type="protein sequence ID" value="WMS85668.1"/>
    <property type="molecule type" value="Genomic_DNA"/>
</dbReference>
<evidence type="ECO:0000259" key="5">
    <source>
        <dbReference type="PROSITE" id="PS50995"/>
    </source>
</evidence>
<dbReference type="InterPro" id="IPR036390">
    <property type="entry name" value="WH_DNA-bd_sf"/>
</dbReference>
<proteinExistence type="predicted"/>
<keyword evidence="1" id="KW-0805">Transcription regulation</keyword>
<feature type="compositionally biased region" description="Polar residues" evidence="4">
    <location>
        <begin position="1"/>
        <end position="11"/>
    </location>
</feature>
<dbReference type="AlphaFoldDB" id="A0AA51RQA9"/>
<keyword evidence="7" id="KW-1185">Reference proteome</keyword>
<dbReference type="PROSITE" id="PS01117">
    <property type="entry name" value="HTH_MARR_1"/>
    <property type="match status" value="1"/>
</dbReference>
<dbReference type="PANTHER" id="PTHR33164:SF89">
    <property type="entry name" value="MARR FAMILY REGULATORY PROTEIN"/>
    <property type="match status" value="1"/>
</dbReference>
<dbReference type="SMART" id="SM00347">
    <property type="entry name" value="HTH_MARR"/>
    <property type="match status" value="1"/>
</dbReference>
<dbReference type="InterPro" id="IPR039422">
    <property type="entry name" value="MarR/SlyA-like"/>
</dbReference>
<dbReference type="SUPFAM" id="SSF46785">
    <property type="entry name" value="Winged helix' DNA-binding domain"/>
    <property type="match status" value="1"/>
</dbReference>
<protein>
    <submittedName>
        <fullName evidence="6">MarR family transcriptional regulator</fullName>
    </submittedName>
</protein>
<gene>
    <name evidence="6" type="ORF">Q9312_10625</name>
</gene>
<evidence type="ECO:0000256" key="1">
    <source>
        <dbReference type="ARBA" id="ARBA00023015"/>
    </source>
</evidence>
<dbReference type="GO" id="GO:0006950">
    <property type="term" value="P:response to stress"/>
    <property type="evidence" value="ECO:0007669"/>
    <property type="project" value="TreeGrafter"/>
</dbReference>
<dbReference type="InterPro" id="IPR000835">
    <property type="entry name" value="HTH_MarR-typ"/>
</dbReference>
<dbReference type="RefSeq" id="WP_309200821.1">
    <property type="nucleotide sequence ID" value="NZ_CP133548.1"/>
</dbReference>
<sequence length="187" mass="21184">MQESGSRLNNETSDKTVSKPQSAPNAFGNRRYLDLLIALRKIIRAIDLYSKKISKDTGLTGPQLMVLNEIQLHDSIMVKQLADNINLSPATVTSILDRLEDKSLVERQRSKSDKRRLKLHLTPTGEAILEKAPQLLQHHFIQRFEALEQWEQSQMLANVQHIATMMDAENIDASPLLDLSELPYSAK</sequence>
<dbReference type="GO" id="GO:0003700">
    <property type="term" value="F:DNA-binding transcription factor activity"/>
    <property type="evidence" value="ECO:0007669"/>
    <property type="project" value="InterPro"/>
</dbReference>
<name>A0AA51RQA9_9GAMM</name>
<evidence type="ECO:0000256" key="2">
    <source>
        <dbReference type="ARBA" id="ARBA00023125"/>
    </source>
</evidence>
<dbReference type="PRINTS" id="PR00598">
    <property type="entry name" value="HTHMARR"/>
</dbReference>
<dbReference type="InterPro" id="IPR036388">
    <property type="entry name" value="WH-like_DNA-bd_sf"/>
</dbReference>
<dbReference type="KEGG" id="plei:Q9312_10625"/>
<organism evidence="6 7">
    <name type="scientific">Pleionea litopenaei</name>
    <dbReference type="NCBI Taxonomy" id="3070815"/>
    <lineage>
        <taxon>Bacteria</taxon>
        <taxon>Pseudomonadati</taxon>
        <taxon>Pseudomonadota</taxon>
        <taxon>Gammaproteobacteria</taxon>
        <taxon>Oceanospirillales</taxon>
        <taxon>Pleioneaceae</taxon>
        <taxon>Pleionea</taxon>
    </lineage>
</organism>
<dbReference type="PROSITE" id="PS50995">
    <property type="entry name" value="HTH_MARR_2"/>
    <property type="match status" value="1"/>
</dbReference>
<keyword evidence="3" id="KW-0804">Transcription</keyword>
<dbReference type="Proteomes" id="UP001239782">
    <property type="component" value="Chromosome"/>
</dbReference>
<reference evidence="6 7" key="1">
    <citation type="submission" date="2023-08" db="EMBL/GenBank/DDBJ databases">
        <title>Pleionea litopenaei sp. nov., isolated from stomach of juvenile Litopenaeus vannamei.</title>
        <authorList>
            <person name="Rho A.M."/>
            <person name="Hwang C.Y."/>
        </authorList>
    </citation>
    <scope>NUCLEOTIDE SEQUENCE [LARGE SCALE GENOMIC DNA]</scope>
    <source>
        <strain evidence="6 7">HL-JVS1</strain>
    </source>
</reference>
<evidence type="ECO:0000313" key="6">
    <source>
        <dbReference type="EMBL" id="WMS85668.1"/>
    </source>
</evidence>
<evidence type="ECO:0000256" key="4">
    <source>
        <dbReference type="SAM" id="MobiDB-lite"/>
    </source>
</evidence>
<keyword evidence="2" id="KW-0238">DNA-binding</keyword>
<feature type="region of interest" description="Disordered" evidence="4">
    <location>
        <begin position="1"/>
        <end position="24"/>
    </location>
</feature>
<feature type="domain" description="HTH marR-type" evidence="5">
    <location>
        <begin position="32"/>
        <end position="164"/>
    </location>
</feature>
<evidence type="ECO:0000256" key="3">
    <source>
        <dbReference type="ARBA" id="ARBA00023163"/>
    </source>
</evidence>
<evidence type="ECO:0000313" key="7">
    <source>
        <dbReference type="Proteomes" id="UP001239782"/>
    </source>
</evidence>
<dbReference type="GO" id="GO:0003677">
    <property type="term" value="F:DNA binding"/>
    <property type="evidence" value="ECO:0007669"/>
    <property type="project" value="UniProtKB-KW"/>
</dbReference>
<dbReference type="Pfam" id="PF01047">
    <property type="entry name" value="MarR"/>
    <property type="match status" value="1"/>
</dbReference>